<proteinExistence type="predicted"/>
<name>A0ABU4JYD0_9CLOT</name>
<feature type="transmembrane region" description="Helical" evidence="1">
    <location>
        <begin position="6"/>
        <end position="32"/>
    </location>
</feature>
<dbReference type="Proteomes" id="UP001281656">
    <property type="component" value="Unassembled WGS sequence"/>
</dbReference>
<evidence type="ECO:0000256" key="1">
    <source>
        <dbReference type="SAM" id="Phobius"/>
    </source>
</evidence>
<evidence type="ECO:0000313" key="3">
    <source>
        <dbReference type="Proteomes" id="UP001281656"/>
    </source>
</evidence>
<accession>A0ABU4JYD0</accession>
<keyword evidence="3" id="KW-1185">Reference proteome</keyword>
<gene>
    <name evidence="2" type="ORF">P8V03_18825</name>
</gene>
<reference evidence="2 3" key="1">
    <citation type="submission" date="2023-04" db="EMBL/GenBank/DDBJ databases">
        <title>Clostridium tannerae sp. nov., isolated from the fecal material of an alpaca.</title>
        <authorList>
            <person name="Miller S."/>
            <person name="Hendry M."/>
            <person name="King J."/>
            <person name="Sankaranarayanan K."/>
            <person name="Lawson P.A."/>
        </authorList>
    </citation>
    <scope>NUCLEOTIDE SEQUENCE [LARGE SCALE GENOMIC DNA]</scope>
    <source>
        <strain evidence="2 3">A1-XYC3</strain>
    </source>
</reference>
<dbReference type="EMBL" id="JARUJP010000058">
    <property type="protein sequence ID" value="MDW8803185.1"/>
    <property type="molecule type" value="Genomic_DNA"/>
</dbReference>
<keyword evidence="1" id="KW-0472">Membrane</keyword>
<evidence type="ECO:0000313" key="2">
    <source>
        <dbReference type="EMBL" id="MDW8803185.1"/>
    </source>
</evidence>
<comment type="caution">
    <text evidence="2">The sequence shown here is derived from an EMBL/GenBank/DDBJ whole genome shotgun (WGS) entry which is preliminary data.</text>
</comment>
<dbReference type="RefSeq" id="WP_318799349.1">
    <property type="nucleotide sequence ID" value="NZ_JARUJP010000058.1"/>
</dbReference>
<keyword evidence="1" id="KW-1133">Transmembrane helix</keyword>
<keyword evidence="1" id="KW-0812">Transmembrane</keyword>
<sequence length="94" mass="10807">MFFYTIVTILVVIMIVIGIKMSLHLITIRLAFYKPKLNKTLALEVCSAMKIKYKNLESKKILFVVKIFSKGLSAELYKTCTGKYKIELSKLLID</sequence>
<protein>
    <submittedName>
        <fullName evidence="2">Uncharacterized protein</fullName>
    </submittedName>
</protein>
<organism evidence="2 3">
    <name type="scientific">Clostridium tanneri</name>
    <dbReference type="NCBI Taxonomy" id="3037988"/>
    <lineage>
        <taxon>Bacteria</taxon>
        <taxon>Bacillati</taxon>
        <taxon>Bacillota</taxon>
        <taxon>Clostridia</taxon>
        <taxon>Eubacteriales</taxon>
        <taxon>Clostridiaceae</taxon>
        <taxon>Clostridium</taxon>
    </lineage>
</organism>